<gene>
    <name evidence="1" type="ORF">OIN60_01680</name>
</gene>
<accession>A0ABT9FLA8</accession>
<keyword evidence="1" id="KW-0548">Nucleotidyltransferase</keyword>
<dbReference type="SUPFAM" id="SSF52540">
    <property type="entry name" value="P-loop containing nucleoside triphosphate hydrolases"/>
    <property type="match status" value="1"/>
</dbReference>
<dbReference type="InterPro" id="IPR027417">
    <property type="entry name" value="P-loop_NTPase"/>
</dbReference>
<dbReference type="InterPro" id="IPR003203">
    <property type="entry name" value="CobU/CobP"/>
</dbReference>
<dbReference type="Pfam" id="PF02283">
    <property type="entry name" value="CobU"/>
    <property type="match status" value="1"/>
</dbReference>
<name>A0ABT9FLA8_9BACL</name>
<sequence length="185" mass="20707">MLIMVTGGLGTGKTRFALSMAARLAREGIYISSPGRTAAVGIPAEGLVLPSSYHRISTDREMPLPNVLEHLNMESNIFRADRRMVIVDSVTGWIGSEFGTGPLEPADRRRLEVKAERLSDKLLSYQGMLLVITNELSPMLYPSEEEALFARLVTRLNMEIAERADRVYHLISGLPVELKERSFRY</sequence>
<dbReference type="Gene3D" id="3.40.50.300">
    <property type="entry name" value="P-loop containing nucleotide triphosphate hydrolases"/>
    <property type="match status" value="1"/>
</dbReference>
<reference evidence="1 2" key="1">
    <citation type="submission" date="2022-10" db="EMBL/GenBank/DDBJ databases">
        <title>Paenibacillus description and whole genome data of maize root bacterial community.</title>
        <authorList>
            <person name="Marton D."/>
            <person name="Farkas M."/>
            <person name="Cserhati M."/>
        </authorList>
    </citation>
    <scope>NUCLEOTIDE SEQUENCE [LARGE SCALE GENOMIC DNA]</scope>
    <source>
        <strain evidence="1 2">P96</strain>
    </source>
</reference>
<dbReference type="GO" id="GO:0016301">
    <property type="term" value="F:kinase activity"/>
    <property type="evidence" value="ECO:0007669"/>
    <property type="project" value="UniProtKB-KW"/>
</dbReference>
<dbReference type="RefSeq" id="WP_305753127.1">
    <property type="nucleotide sequence ID" value="NZ_JAPCKK010000001.1"/>
</dbReference>
<keyword evidence="1" id="KW-0418">Kinase</keyword>
<comment type="caution">
    <text evidence="1">The sequence shown here is derived from an EMBL/GenBank/DDBJ whole genome shotgun (WGS) entry which is preliminary data.</text>
</comment>
<evidence type="ECO:0000313" key="1">
    <source>
        <dbReference type="EMBL" id="MDP4095503.1"/>
    </source>
</evidence>
<proteinExistence type="predicted"/>
<protein>
    <submittedName>
        <fullName evidence="1">Bifunctional adenosylcobinamide kinase/adenosylcobinamide-phosphate guanylyltransferase</fullName>
    </submittedName>
</protein>
<dbReference type="EMBL" id="JAPCKK010000001">
    <property type="protein sequence ID" value="MDP4095503.1"/>
    <property type="molecule type" value="Genomic_DNA"/>
</dbReference>
<dbReference type="GO" id="GO:0016779">
    <property type="term" value="F:nucleotidyltransferase activity"/>
    <property type="evidence" value="ECO:0007669"/>
    <property type="project" value="UniProtKB-KW"/>
</dbReference>
<keyword evidence="2" id="KW-1185">Reference proteome</keyword>
<dbReference type="Proteomes" id="UP001241848">
    <property type="component" value="Unassembled WGS sequence"/>
</dbReference>
<keyword evidence="1" id="KW-0808">Transferase</keyword>
<evidence type="ECO:0000313" key="2">
    <source>
        <dbReference type="Proteomes" id="UP001241848"/>
    </source>
</evidence>
<organism evidence="1 2">
    <name type="scientific">Paenibacillus zeirhizosphaerae</name>
    <dbReference type="NCBI Taxonomy" id="2987519"/>
    <lineage>
        <taxon>Bacteria</taxon>
        <taxon>Bacillati</taxon>
        <taxon>Bacillota</taxon>
        <taxon>Bacilli</taxon>
        <taxon>Bacillales</taxon>
        <taxon>Paenibacillaceae</taxon>
        <taxon>Paenibacillus</taxon>
    </lineage>
</organism>